<name>A0A9X3SDS1_9ACTN</name>
<dbReference type="RefSeq" id="WP_270072447.1">
    <property type="nucleotide sequence ID" value="NZ_JAJAQC010000018.1"/>
</dbReference>
<dbReference type="AlphaFoldDB" id="A0A9X3SDS1"/>
<gene>
    <name evidence="1" type="ORF">LG943_12700</name>
</gene>
<sequence length="170" mass="18511">MITLPHTGMQAPHNRMRATNLNEVDLDCGVAFTALLCEGAAVVGTIVNEGQGGPTYLRAAHEAHGAFSAFATQCRDRHGAPLTEEHVLDNLVDEHEYARQIASAERRKRHVVRYFDTADIPTSGTFALRSGRVDYNAAWKAAPRLTAPAGAVRAEIWMGDDRGWVAFTPA</sequence>
<comment type="caution">
    <text evidence="1">The sequence shown here is derived from an EMBL/GenBank/DDBJ whole genome shotgun (WGS) entry which is preliminary data.</text>
</comment>
<reference evidence="1" key="1">
    <citation type="submission" date="2021-10" db="EMBL/GenBank/DDBJ databases">
        <title>Streptomonospora sp. nov., isolated from mangrove soil.</title>
        <authorList>
            <person name="Chen X."/>
            <person name="Ge X."/>
            <person name="Liu W."/>
        </authorList>
    </citation>
    <scope>NUCLEOTIDE SEQUENCE</scope>
    <source>
        <strain evidence="1">S1-112</strain>
    </source>
</reference>
<proteinExistence type="predicted"/>
<keyword evidence="2" id="KW-1185">Reference proteome</keyword>
<dbReference type="EMBL" id="JAJAQC010000018">
    <property type="protein sequence ID" value="MDA0565168.1"/>
    <property type="molecule type" value="Genomic_DNA"/>
</dbReference>
<evidence type="ECO:0000313" key="1">
    <source>
        <dbReference type="EMBL" id="MDA0565168.1"/>
    </source>
</evidence>
<accession>A0A9X3SDS1</accession>
<evidence type="ECO:0000313" key="2">
    <source>
        <dbReference type="Proteomes" id="UP001140076"/>
    </source>
</evidence>
<protein>
    <submittedName>
        <fullName evidence="1">Uncharacterized protein</fullName>
    </submittedName>
</protein>
<dbReference type="Proteomes" id="UP001140076">
    <property type="component" value="Unassembled WGS sequence"/>
</dbReference>
<organism evidence="1 2">
    <name type="scientific">Streptomonospora mangrovi</name>
    <dbReference type="NCBI Taxonomy" id="2883123"/>
    <lineage>
        <taxon>Bacteria</taxon>
        <taxon>Bacillati</taxon>
        <taxon>Actinomycetota</taxon>
        <taxon>Actinomycetes</taxon>
        <taxon>Streptosporangiales</taxon>
        <taxon>Nocardiopsidaceae</taxon>
        <taxon>Streptomonospora</taxon>
    </lineage>
</organism>